<accession>A0A7W8AGN1</accession>
<dbReference type="CDD" id="cd07043">
    <property type="entry name" value="STAS_anti-anti-sigma_factors"/>
    <property type="match status" value="1"/>
</dbReference>
<proteinExistence type="predicted"/>
<evidence type="ECO:0000259" key="1">
    <source>
        <dbReference type="Pfam" id="PF01740"/>
    </source>
</evidence>
<organism evidence="2 3">
    <name type="scientific">Nonomuraea endophytica</name>
    <dbReference type="NCBI Taxonomy" id="714136"/>
    <lineage>
        <taxon>Bacteria</taxon>
        <taxon>Bacillati</taxon>
        <taxon>Actinomycetota</taxon>
        <taxon>Actinomycetes</taxon>
        <taxon>Streptosporangiales</taxon>
        <taxon>Streptosporangiaceae</taxon>
        <taxon>Nonomuraea</taxon>
    </lineage>
</organism>
<dbReference type="Gene3D" id="3.30.750.24">
    <property type="entry name" value="STAS domain"/>
    <property type="match status" value="1"/>
</dbReference>
<dbReference type="RefSeq" id="WP_184976623.1">
    <property type="nucleotide sequence ID" value="NZ_JACHIN010000038.1"/>
</dbReference>
<dbReference type="Proteomes" id="UP000568380">
    <property type="component" value="Unassembled WGS sequence"/>
</dbReference>
<dbReference type="SUPFAM" id="SSF52091">
    <property type="entry name" value="SpoIIaa-like"/>
    <property type="match status" value="1"/>
</dbReference>
<comment type="caution">
    <text evidence="2">The sequence shown here is derived from an EMBL/GenBank/DDBJ whole genome shotgun (WGS) entry which is preliminary data.</text>
</comment>
<keyword evidence="3" id="KW-1185">Reference proteome</keyword>
<dbReference type="InterPro" id="IPR036513">
    <property type="entry name" value="STAS_dom_sf"/>
</dbReference>
<feature type="domain" description="STAS" evidence="1">
    <location>
        <begin position="27"/>
        <end position="104"/>
    </location>
</feature>
<dbReference type="AlphaFoldDB" id="A0A7W8AGN1"/>
<reference evidence="2 3" key="1">
    <citation type="submission" date="2020-08" db="EMBL/GenBank/DDBJ databases">
        <title>Genomic Encyclopedia of Type Strains, Phase IV (KMG-IV): sequencing the most valuable type-strain genomes for metagenomic binning, comparative biology and taxonomic classification.</title>
        <authorList>
            <person name="Goeker M."/>
        </authorList>
    </citation>
    <scope>NUCLEOTIDE SEQUENCE [LARGE SCALE GENOMIC DNA]</scope>
    <source>
        <strain evidence="2 3">DSM 45385</strain>
    </source>
</reference>
<dbReference type="EMBL" id="JACHIN010000038">
    <property type="protein sequence ID" value="MBB5085309.1"/>
    <property type="molecule type" value="Genomic_DNA"/>
</dbReference>
<protein>
    <submittedName>
        <fullName evidence="2">Anti-anti-sigma regulatory factor</fullName>
    </submittedName>
</protein>
<name>A0A7W8AGN1_9ACTN</name>
<dbReference type="Pfam" id="PF01740">
    <property type="entry name" value="STAS"/>
    <property type="match status" value="1"/>
</dbReference>
<evidence type="ECO:0000313" key="2">
    <source>
        <dbReference type="EMBL" id="MBB5085309.1"/>
    </source>
</evidence>
<evidence type="ECO:0000313" key="3">
    <source>
        <dbReference type="Proteomes" id="UP000568380"/>
    </source>
</evidence>
<gene>
    <name evidence="2" type="ORF">HNR40_010823</name>
</gene>
<dbReference type="InterPro" id="IPR002645">
    <property type="entry name" value="STAS_dom"/>
</dbReference>
<sequence>MIEPSDHGSEPSTRLSARVVRSGGQAATLVVAGALDCGTKHVLQALLPDLIRTGVIHVLVEAAELNFCDLSGARLLEDLHARLHAFGGAVTVAPSPPVARMLELIWPRHERAFPNLIRPLSTAGSPPPIRHLPTLRAIGGRRRRTPANTSPIASGRPPVDIAGAIERATRLRHRARLLAESAREQIRRSYQVLAALHDTLATTHHVQASPPRPCAIAHTAAAAAMRAQAARYLP</sequence>